<dbReference type="PANTHER" id="PTHR24189:SF50">
    <property type="entry name" value="ANKYRIN REPEAT AND SOCS BOX PROTEIN 2"/>
    <property type="match status" value="1"/>
</dbReference>
<dbReference type="Proteomes" id="UP001239445">
    <property type="component" value="Unassembled WGS sequence"/>
</dbReference>
<protein>
    <recommendedName>
        <fullName evidence="6">Fungal N-terminal domain-containing protein</fullName>
    </recommendedName>
</protein>
<reference evidence="4" key="1">
    <citation type="submission" date="2023-06" db="EMBL/GenBank/DDBJ databases">
        <title>Genome-scale phylogeny and comparative genomics of the fungal order Sordariales.</title>
        <authorList>
            <consortium name="Lawrence Berkeley National Laboratory"/>
            <person name="Hensen N."/>
            <person name="Bonometti L."/>
            <person name="Westerberg I."/>
            <person name="Brannstrom I.O."/>
            <person name="Guillou S."/>
            <person name="Cros-Aarteil S."/>
            <person name="Calhoun S."/>
            <person name="Haridas S."/>
            <person name="Kuo A."/>
            <person name="Mondo S."/>
            <person name="Pangilinan J."/>
            <person name="Riley R."/>
            <person name="Labutti K."/>
            <person name="Andreopoulos B."/>
            <person name="Lipzen A."/>
            <person name="Chen C."/>
            <person name="Yanf M."/>
            <person name="Daum C."/>
            <person name="Ng V."/>
            <person name="Clum A."/>
            <person name="Steindorff A."/>
            <person name="Ohm R."/>
            <person name="Martin F."/>
            <person name="Silar P."/>
            <person name="Natvig D."/>
            <person name="Lalanne C."/>
            <person name="Gautier V."/>
            <person name="Ament-Velasquez S.L."/>
            <person name="Kruys A."/>
            <person name="Hutchinson M.I."/>
            <person name="Powell A.J."/>
            <person name="Barry K."/>
            <person name="Miller A.N."/>
            <person name="Grigoriev I.V."/>
            <person name="Debuchy R."/>
            <person name="Gladieux P."/>
            <person name="Thoren M.H."/>
            <person name="Johannesson H."/>
        </authorList>
    </citation>
    <scope>NUCLEOTIDE SEQUENCE</scope>
    <source>
        <strain evidence="4">PSN4</strain>
    </source>
</reference>
<dbReference type="Gene3D" id="1.25.40.20">
    <property type="entry name" value="Ankyrin repeat-containing domain"/>
    <property type="match status" value="2"/>
</dbReference>
<accession>A0AAJ0B8W8</accession>
<dbReference type="InterPro" id="IPR036770">
    <property type="entry name" value="Ankyrin_rpt-contain_sf"/>
</dbReference>
<proteinExistence type="predicted"/>
<dbReference type="SMART" id="SM00248">
    <property type="entry name" value="ANK"/>
    <property type="match status" value="6"/>
</dbReference>
<evidence type="ECO:0000256" key="2">
    <source>
        <dbReference type="ARBA" id="ARBA00023043"/>
    </source>
</evidence>
<evidence type="ECO:0000313" key="5">
    <source>
        <dbReference type="Proteomes" id="UP001239445"/>
    </source>
</evidence>
<dbReference type="SUPFAM" id="SSF48403">
    <property type="entry name" value="Ankyrin repeat"/>
    <property type="match status" value="2"/>
</dbReference>
<evidence type="ECO:0000313" key="4">
    <source>
        <dbReference type="EMBL" id="KAK1752598.1"/>
    </source>
</evidence>
<dbReference type="PANTHER" id="PTHR24189">
    <property type="entry name" value="MYOTROPHIN"/>
    <property type="match status" value="1"/>
</dbReference>
<dbReference type="EMBL" id="MU839839">
    <property type="protein sequence ID" value="KAK1752598.1"/>
    <property type="molecule type" value="Genomic_DNA"/>
</dbReference>
<dbReference type="InterPro" id="IPR050745">
    <property type="entry name" value="Multifunctional_regulatory"/>
</dbReference>
<name>A0AAJ0B8W8_9PEZI</name>
<keyword evidence="2" id="KW-0040">ANK repeat</keyword>
<sequence length="1764" mass="193970">MDPLSIAAASVGFLTALGQTIVALRAFSKKFRGDRQAARVVLDFEQQLGQLEFIVRSLPEYEPDTDNDAVKRLPEELVKQVCTNIESCNVVLTNISAFIKKLEASGLMGRVQWGFRWRDEVMDLFASLSQHQKCLDVSLDAILILTSNHTLHTATRTLHTATHASQTATHTLAATTRILEDTGQIGAHVQVTRQNTELLKQDTTTLKADVQGVSQNLDQINDYIADIVALLQRIERQQAFSFQGHCGFVPDDLLYCLKNYLYAESGVDPDELRSHLSTVYTWAPPEDDLRSLRSGWSRNDTAAPHGGHVQSQRQDAAPATPGLDSLLAGLTTAVPQAIEGPDARFINTPTARQPENRREPPSGEVVDSQDQEDEGNPQPLPKIDVLEVTTVSGGHRSSADLDELGGSSDRSHGRSVESGFDGAIAPRDTETSTLPSEASHLDSNIAHSDVQSLNDVPSSSKKIESDFRAKLRTIWEDLFPGNLRLTSINSIRSEPDIVAARNARRNLVYSERRDKERILSQINRTTRAQVVLESLEGGANPDLHSDQALRFAQTGKFTFAPPLYKALKAQNSDCVELLLRYGASPDCFLAKETPVEQLFGLVSTPTLDADARLSVNPVKTDKMALLLLGNGAKVSHEMIINAVSKSAPQVVGPLLYCAEQSVVKSLDLSQLLMLALRGRAVVPTVKVLLHLGAKPTTEHVGVCVEGGKLGVLELLLDWPDTKFNLDGHVDTVSGTDTWHQLILKSLLQHGASPANPLRVASEALRRGDELIFDELVNQVPLDPLLHDAFQVWPSRNQFLEKLLSMGAKPFQNHLDMMIIHNDEPMCKRLLGFGLKPSANGFCDAKPEISCLVLEKHGSEIPPEALQTRLDSNVQSLLHGSAQGSFRLMVLLLKHGATVHEPNLLRFLSNLQNEKELTCSILSAMGRVSAVLCNDLVEVGATQAVDHILSEGLADAPVSGLLERALESHDHTAEICGLLFNACLKAKPTVLGPRSMGFLSRQIPQETQLQVLERCRHHTTTSTVQFLFDCAASNASQLVVGDALRVSIDLLDGTADLELDPDSPVPWPVLLKSSLSLFAGSFATLPESRTMRYRCFELVLRHMEERGSDFNEGLPDGTAFSTLLFERTTAEASAKLVRLLVKYGADTKLTNLGQRPNPDTNACEEPWETAAKLGHLESLKEMIKAEHHIDPVGVLSVVVQNNSPSHIRAMLEDDQGWLDVLRARPGRRAKDGTCLIDHVTDPEVLEVLFELGLDFSVHEDLALLRQMAQSGQPKTPTSAIFLQWSVVHCAHLLHGKSLVEMLAMNSYATTERRYESSLGRALSKERIPVLVYLLRHGSKQQGTSDDTADFLLLGAVTRNDLELFKALVEAGVFCKLHSTWTKILEDTASAKLLQYLLEAKGSETRAVLKEQLHARTAGIVAQIGLAGNTIALMLDQMEPSDPCTNQIATLCYRILTGYSTDLSTVLVALLRAVQRIPSLEPLLPTVLYYLLCRSKFDHVRHDQVWKAVKEAEFYNTPAAAVAATSLGDLQRASEILQASTMDFCKPSTYSEFSRFFGPTGDHPSASIWRGNPDIGQSLIFYAVVNGLSMVLPRIIELGGDVNEKFEYSPGQAATPRPNLTKKNPRDAKRLLGLMTGRSQKTSPVPTHPLDLTATLLHLAILHCVIAPTRDRLLSGLEIIKQLVHHGASLDAAAWMPNTFLVGSGMYHIRLEQNALWHAWLTPMEFANEVIFQSHRSNIEFVALEPVPVEEWPTRNQLLAALERTT</sequence>
<keyword evidence="5" id="KW-1185">Reference proteome</keyword>
<organism evidence="4 5">
    <name type="scientific">Echria macrotheca</name>
    <dbReference type="NCBI Taxonomy" id="438768"/>
    <lineage>
        <taxon>Eukaryota</taxon>
        <taxon>Fungi</taxon>
        <taxon>Dikarya</taxon>
        <taxon>Ascomycota</taxon>
        <taxon>Pezizomycotina</taxon>
        <taxon>Sordariomycetes</taxon>
        <taxon>Sordariomycetidae</taxon>
        <taxon>Sordariales</taxon>
        <taxon>Schizotheciaceae</taxon>
        <taxon>Echria</taxon>
    </lineage>
</organism>
<evidence type="ECO:0000256" key="3">
    <source>
        <dbReference type="SAM" id="MobiDB-lite"/>
    </source>
</evidence>
<dbReference type="InterPro" id="IPR002110">
    <property type="entry name" value="Ankyrin_rpt"/>
</dbReference>
<comment type="caution">
    <text evidence="4">The sequence shown here is derived from an EMBL/GenBank/DDBJ whole genome shotgun (WGS) entry which is preliminary data.</text>
</comment>
<evidence type="ECO:0008006" key="6">
    <source>
        <dbReference type="Google" id="ProtNLM"/>
    </source>
</evidence>
<evidence type="ECO:0000256" key="1">
    <source>
        <dbReference type="ARBA" id="ARBA00022737"/>
    </source>
</evidence>
<feature type="region of interest" description="Disordered" evidence="3">
    <location>
        <begin position="338"/>
        <end position="438"/>
    </location>
</feature>
<feature type="region of interest" description="Disordered" evidence="3">
    <location>
        <begin position="293"/>
        <end position="323"/>
    </location>
</feature>
<gene>
    <name evidence="4" type="ORF">QBC47DRAFT_61290</name>
</gene>
<keyword evidence="1" id="KW-0677">Repeat</keyword>